<dbReference type="Proteomes" id="UP000267794">
    <property type="component" value="Chromosome"/>
</dbReference>
<dbReference type="AlphaFoldDB" id="A0A386RHL7"/>
<accession>A0A386RHL7</accession>
<evidence type="ECO:0000313" key="2">
    <source>
        <dbReference type="Proteomes" id="UP000267794"/>
    </source>
</evidence>
<evidence type="ECO:0000313" key="1">
    <source>
        <dbReference type="EMBL" id="AYE62514.1"/>
    </source>
</evidence>
<name>A0A386RHL7_LACHE</name>
<protein>
    <submittedName>
        <fullName evidence="1">Carbamoyl-phosphate synthase large subunit</fullName>
    </submittedName>
</protein>
<gene>
    <name evidence="1" type="ORF">BC335_2165</name>
</gene>
<sequence length="39" mass="4481">MIARELKHHQYQVVSHSNNPNSLLMTQWLSDKVYLGAGN</sequence>
<proteinExistence type="predicted"/>
<organism evidence="1 2">
    <name type="scientific">Lactobacillus helveticus</name>
    <name type="common">Lactobacillus suntoryeus</name>
    <dbReference type="NCBI Taxonomy" id="1587"/>
    <lineage>
        <taxon>Bacteria</taxon>
        <taxon>Bacillati</taxon>
        <taxon>Bacillota</taxon>
        <taxon>Bacilli</taxon>
        <taxon>Lactobacillales</taxon>
        <taxon>Lactobacillaceae</taxon>
        <taxon>Lactobacillus</taxon>
    </lineage>
</organism>
<reference evidence="1 2" key="1">
    <citation type="submission" date="2016-10" db="EMBL/GenBank/DDBJ databases">
        <title>Complete genomic sequencing of Lactobacillus helveticus LH99 and comparative genome analysis.</title>
        <authorList>
            <person name="Li N."/>
            <person name="You C."/>
            <person name="Liu Z."/>
        </authorList>
    </citation>
    <scope>NUCLEOTIDE SEQUENCE [LARGE SCALE GENOMIC DNA]</scope>
    <source>
        <strain evidence="1 2">LH99</strain>
    </source>
</reference>
<dbReference type="EMBL" id="CP017982">
    <property type="protein sequence ID" value="AYE62514.1"/>
    <property type="molecule type" value="Genomic_DNA"/>
</dbReference>